<evidence type="ECO:0000313" key="1">
    <source>
        <dbReference type="EMBL" id="CAG8819316.1"/>
    </source>
</evidence>
<sequence length="85" mass="9823">TSQTLDLYKECSYIKYQEELDKHNGYCANYEPSPLSIFEPKPETVLKETIKNNQNAVTIDVFKVLQQVTLQNQTIKQLLTTDPKT</sequence>
<protein>
    <submittedName>
        <fullName evidence="1">4696_t:CDS:1</fullName>
    </submittedName>
</protein>
<comment type="caution">
    <text evidence="1">The sequence shown here is derived from an EMBL/GenBank/DDBJ whole genome shotgun (WGS) entry which is preliminary data.</text>
</comment>
<gene>
    <name evidence="1" type="ORF">GMARGA_LOCUS27273</name>
</gene>
<organism evidence="1 2">
    <name type="scientific">Gigaspora margarita</name>
    <dbReference type="NCBI Taxonomy" id="4874"/>
    <lineage>
        <taxon>Eukaryota</taxon>
        <taxon>Fungi</taxon>
        <taxon>Fungi incertae sedis</taxon>
        <taxon>Mucoromycota</taxon>
        <taxon>Glomeromycotina</taxon>
        <taxon>Glomeromycetes</taxon>
        <taxon>Diversisporales</taxon>
        <taxon>Gigasporaceae</taxon>
        <taxon>Gigaspora</taxon>
    </lineage>
</organism>
<feature type="non-terminal residue" evidence="1">
    <location>
        <position position="1"/>
    </location>
</feature>
<evidence type="ECO:0000313" key="2">
    <source>
        <dbReference type="Proteomes" id="UP000789901"/>
    </source>
</evidence>
<proteinExistence type="predicted"/>
<name>A0ABN7W6N0_GIGMA</name>
<dbReference type="EMBL" id="CAJVQB010033134">
    <property type="protein sequence ID" value="CAG8819316.1"/>
    <property type="molecule type" value="Genomic_DNA"/>
</dbReference>
<reference evidence="1 2" key="1">
    <citation type="submission" date="2021-06" db="EMBL/GenBank/DDBJ databases">
        <authorList>
            <person name="Kallberg Y."/>
            <person name="Tangrot J."/>
            <person name="Rosling A."/>
        </authorList>
    </citation>
    <scope>NUCLEOTIDE SEQUENCE [LARGE SCALE GENOMIC DNA]</scope>
    <source>
        <strain evidence="1 2">120-4 pot B 10/14</strain>
    </source>
</reference>
<keyword evidence="2" id="KW-1185">Reference proteome</keyword>
<accession>A0ABN7W6N0</accession>
<dbReference type="Proteomes" id="UP000789901">
    <property type="component" value="Unassembled WGS sequence"/>
</dbReference>